<reference evidence="3" key="1">
    <citation type="submission" date="2018-10" db="EMBL/GenBank/DDBJ databases">
        <title>Hidden diversity of soil giant viruses.</title>
        <authorList>
            <person name="Schulz F."/>
            <person name="Alteio L."/>
            <person name="Goudeau D."/>
            <person name="Ryan E.M."/>
            <person name="Malmstrom R.R."/>
            <person name="Blanchard J."/>
            <person name="Woyke T."/>
        </authorList>
    </citation>
    <scope>NUCLEOTIDE SEQUENCE</scope>
    <source>
        <strain evidence="3">TEV1</strain>
    </source>
</reference>
<evidence type="ECO:0000313" key="3">
    <source>
        <dbReference type="EMBL" id="AYV75419.1"/>
    </source>
</evidence>
<dbReference type="SUPFAM" id="SSF81296">
    <property type="entry name" value="E set domains"/>
    <property type="match status" value="1"/>
</dbReference>
<organism evidence="3">
    <name type="scientific">Terrestrivirus sp</name>
    <dbReference type="NCBI Taxonomy" id="2487775"/>
    <lineage>
        <taxon>Viruses</taxon>
        <taxon>Varidnaviria</taxon>
        <taxon>Bamfordvirae</taxon>
        <taxon>Nucleocytoviricota</taxon>
        <taxon>Megaviricetes</taxon>
        <taxon>Imitervirales</taxon>
        <taxon>Mimiviridae</taxon>
        <taxon>Klosneuvirinae</taxon>
    </lineage>
</organism>
<dbReference type="InterPro" id="IPR013783">
    <property type="entry name" value="Ig-like_fold"/>
</dbReference>
<dbReference type="InterPro" id="IPR032640">
    <property type="entry name" value="AMPK1_CBM"/>
</dbReference>
<protein>
    <submittedName>
        <fullName evidence="3">SNF1-related kinase regulatory subunit beta-2</fullName>
    </submittedName>
</protein>
<dbReference type="PANTHER" id="PTHR10343:SF84">
    <property type="entry name" value="5'-AMP-ACTIVATED PROTEIN KINASE SUBUNIT BETA-1"/>
    <property type="match status" value="1"/>
</dbReference>
<proteinExistence type="inferred from homology"/>
<sequence>MSVGCGFPNVIYHDHKYVYDENYRNKYDENGNKIYHYTFPEDEGYVCVGCNDTDPPTKSLEVFGYDEKRICFKCYEISENKQNYVQTSPAELVSYPKNTTCFVKYYIRIHDDDSSNSDGIIMTNVLPCYECNGNIYDDYTNGYLGHIRNDFFRVCKECYKDANELISKRIYIKHMGVDAFTCLICKSIINKSVNIVVEKCGGGTDDFWHDQDNPYDQDDPHSQYTITSEVEMIQLIQNEDDKIAEYIKNNYRTVDFKWSGEGNNILLYGNFDNWSQAHVLHNKTISMNLRRDDSVIKYKFVVDGEWKHDPTLPTIHDGYGGKNNIIVIYA</sequence>
<evidence type="ECO:0000256" key="1">
    <source>
        <dbReference type="ARBA" id="ARBA00010926"/>
    </source>
</evidence>
<dbReference type="Gene3D" id="2.60.40.10">
    <property type="entry name" value="Immunoglobulins"/>
    <property type="match status" value="1"/>
</dbReference>
<evidence type="ECO:0000259" key="2">
    <source>
        <dbReference type="Pfam" id="PF16561"/>
    </source>
</evidence>
<gene>
    <name evidence="3" type="ORF">Terrestrivirus1_293</name>
</gene>
<dbReference type="InterPro" id="IPR014756">
    <property type="entry name" value="Ig_E-set"/>
</dbReference>
<comment type="similarity">
    <text evidence="1">Belongs to the 5'-AMP-activated protein kinase beta subunit family.</text>
</comment>
<accession>A0A3G4ZPQ2</accession>
<dbReference type="InterPro" id="IPR050827">
    <property type="entry name" value="CRP1_MDG1_kinase"/>
</dbReference>
<feature type="domain" description="AMP-activated protein kinase glycogen-binding" evidence="2">
    <location>
        <begin position="254"/>
        <end position="328"/>
    </location>
</feature>
<dbReference type="Pfam" id="PF16561">
    <property type="entry name" value="AMPK1_CBM"/>
    <property type="match status" value="1"/>
</dbReference>
<dbReference type="CDD" id="cd02859">
    <property type="entry name" value="E_set_AMPKbeta_like_N"/>
    <property type="match status" value="1"/>
</dbReference>
<dbReference type="PANTHER" id="PTHR10343">
    <property type="entry name" value="5'-AMP-ACTIVATED PROTEIN KINASE , BETA SUBUNIT"/>
    <property type="match status" value="1"/>
</dbReference>
<dbReference type="EMBL" id="MK071979">
    <property type="protein sequence ID" value="AYV75419.1"/>
    <property type="molecule type" value="Genomic_DNA"/>
</dbReference>
<name>A0A3G4ZPQ2_9VIRU</name>